<organism evidence="1 2">
    <name type="scientific">Dermacoccus barathri</name>
    <dbReference type="NCBI Taxonomy" id="322601"/>
    <lineage>
        <taxon>Bacteria</taxon>
        <taxon>Bacillati</taxon>
        <taxon>Actinomycetota</taxon>
        <taxon>Actinomycetes</taxon>
        <taxon>Micrococcales</taxon>
        <taxon>Dermacoccaceae</taxon>
        <taxon>Dermacoccus</taxon>
    </lineage>
</organism>
<proteinExistence type="predicted"/>
<dbReference type="Proteomes" id="UP001501288">
    <property type="component" value="Unassembled WGS sequence"/>
</dbReference>
<sequence length="63" mass="6989">MMKRPLELVDHNEFLAEVATLGSFLQALEAPPLKEREPWSTPNPFSLAQLEGVPLFTSPGPSR</sequence>
<evidence type="ECO:0000313" key="2">
    <source>
        <dbReference type="Proteomes" id="UP001501288"/>
    </source>
</evidence>
<reference evidence="1 2" key="1">
    <citation type="journal article" date="2019" name="Int. J. Syst. Evol. Microbiol.">
        <title>The Global Catalogue of Microorganisms (GCM) 10K type strain sequencing project: providing services to taxonomists for standard genome sequencing and annotation.</title>
        <authorList>
            <consortium name="The Broad Institute Genomics Platform"/>
            <consortium name="The Broad Institute Genome Sequencing Center for Infectious Disease"/>
            <person name="Wu L."/>
            <person name="Ma J."/>
        </authorList>
    </citation>
    <scope>NUCLEOTIDE SEQUENCE [LARGE SCALE GENOMIC DNA]</scope>
    <source>
        <strain evidence="1 2">JCM 14588</strain>
    </source>
</reference>
<keyword evidence="2" id="KW-1185">Reference proteome</keyword>
<evidence type="ECO:0000313" key="1">
    <source>
        <dbReference type="EMBL" id="GAA1549061.1"/>
    </source>
</evidence>
<comment type="caution">
    <text evidence="1">The sequence shown here is derived from an EMBL/GenBank/DDBJ whole genome shotgun (WGS) entry which is preliminary data.</text>
</comment>
<protein>
    <submittedName>
        <fullName evidence="1">Uncharacterized protein</fullName>
    </submittedName>
</protein>
<dbReference type="EMBL" id="BAAANV010000045">
    <property type="protein sequence ID" value="GAA1549061.1"/>
    <property type="molecule type" value="Genomic_DNA"/>
</dbReference>
<accession>A0ABN2BX16</accession>
<name>A0ABN2BX16_9MICO</name>
<gene>
    <name evidence="1" type="ORF">GCM10009762_22800</name>
</gene>